<organism evidence="1 2">
    <name type="scientific">Paxillus rubicundulus Ve08.2h10</name>
    <dbReference type="NCBI Taxonomy" id="930991"/>
    <lineage>
        <taxon>Eukaryota</taxon>
        <taxon>Fungi</taxon>
        <taxon>Dikarya</taxon>
        <taxon>Basidiomycota</taxon>
        <taxon>Agaricomycotina</taxon>
        <taxon>Agaricomycetes</taxon>
        <taxon>Agaricomycetidae</taxon>
        <taxon>Boletales</taxon>
        <taxon>Paxilineae</taxon>
        <taxon>Paxillaceae</taxon>
        <taxon>Paxillus</taxon>
    </lineage>
</organism>
<protein>
    <submittedName>
        <fullName evidence="1">Uncharacterized protein</fullName>
    </submittedName>
</protein>
<evidence type="ECO:0000313" key="2">
    <source>
        <dbReference type="Proteomes" id="UP000054538"/>
    </source>
</evidence>
<proteinExistence type="predicted"/>
<dbReference type="HOGENOM" id="CLU_2910393_0_0_1"/>
<name>A0A0D0EBJ7_9AGAM</name>
<reference evidence="2" key="2">
    <citation type="submission" date="2015-01" db="EMBL/GenBank/DDBJ databases">
        <title>Evolutionary Origins and Diversification of the Mycorrhizal Mutualists.</title>
        <authorList>
            <consortium name="DOE Joint Genome Institute"/>
            <consortium name="Mycorrhizal Genomics Consortium"/>
            <person name="Kohler A."/>
            <person name="Kuo A."/>
            <person name="Nagy L.G."/>
            <person name="Floudas D."/>
            <person name="Copeland A."/>
            <person name="Barry K.W."/>
            <person name="Cichocki N."/>
            <person name="Veneault-Fourrey C."/>
            <person name="LaButti K."/>
            <person name="Lindquist E.A."/>
            <person name="Lipzen A."/>
            <person name="Lundell T."/>
            <person name="Morin E."/>
            <person name="Murat C."/>
            <person name="Riley R."/>
            <person name="Ohm R."/>
            <person name="Sun H."/>
            <person name="Tunlid A."/>
            <person name="Henrissat B."/>
            <person name="Grigoriev I.V."/>
            <person name="Hibbett D.S."/>
            <person name="Martin F."/>
        </authorList>
    </citation>
    <scope>NUCLEOTIDE SEQUENCE [LARGE SCALE GENOMIC DNA]</scope>
    <source>
        <strain evidence="2">Ve08.2h10</strain>
    </source>
</reference>
<dbReference type="InParanoid" id="A0A0D0EBJ7"/>
<dbReference type="Proteomes" id="UP000054538">
    <property type="component" value="Unassembled WGS sequence"/>
</dbReference>
<dbReference type="OrthoDB" id="10526377at2759"/>
<accession>A0A0D0EBJ7</accession>
<dbReference type="AlphaFoldDB" id="A0A0D0EBJ7"/>
<reference evidence="1 2" key="1">
    <citation type="submission" date="2014-04" db="EMBL/GenBank/DDBJ databases">
        <authorList>
            <consortium name="DOE Joint Genome Institute"/>
            <person name="Kuo A."/>
            <person name="Kohler A."/>
            <person name="Jargeat P."/>
            <person name="Nagy L.G."/>
            <person name="Floudas D."/>
            <person name="Copeland A."/>
            <person name="Barry K.W."/>
            <person name="Cichocki N."/>
            <person name="Veneault-Fourrey C."/>
            <person name="LaButti K."/>
            <person name="Lindquist E.A."/>
            <person name="Lipzen A."/>
            <person name="Lundell T."/>
            <person name="Morin E."/>
            <person name="Murat C."/>
            <person name="Sun H."/>
            <person name="Tunlid A."/>
            <person name="Henrissat B."/>
            <person name="Grigoriev I.V."/>
            <person name="Hibbett D.S."/>
            <person name="Martin F."/>
            <person name="Nordberg H.P."/>
            <person name="Cantor M.N."/>
            <person name="Hua S.X."/>
        </authorList>
    </citation>
    <scope>NUCLEOTIDE SEQUENCE [LARGE SCALE GENOMIC DNA]</scope>
    <source>
        <strain evidence="1 2">Ve08.2h10</strain>
    </source>
</reference>
<gene>
    <name evidence="1" type="ORF">PAXRUDRAFT_135671</name>
</gene>
<sequence length="62" mass="7298">VLERPAEPPMHAPQLQLLAHFGDHCLELFQKKLRIHPLIFDDILDQISDHLIFQIIQTINNY</sequence>
<evidence type="ECO:0000313" key="1">
    <source>
        <dbReference type="EMBL" id="KIK97740.1"/>
    </source>
</evidence>
<dbReference type="EMBL" id="KN824922">
    <property type="protein sequence ID" value="KIK97740.1"/>
    <property type="molecule type" value="Genomic_DNA"/>
</dbReference>
<keyword evidence="2" id="KW-1185">Reference proteome</keyword>
<feature type="non-terminal residue" evidence="1">
    <location>
        <position position="1"/>
    </location>
</feature>